<accession>A0A9P5YJM1</accession>
<keyword evidence="2" id="KW-1185">Reference proteome</keyword>
<dbReference type="Proteomes" id="UP000807469">
    <property type="component" value="Unassembled WGS sequence"/>
</dbReference>
<organism evidence="1 2">
    <name type="scientific">Pholiota conissans</name>
    <dbReference type="NCBI Taxonomy" id="109636"/>
    <lineage>
        <taxon>Eukaryota</taxon>
        <taxon>Fungi</taxon>
        <taxon>Dikarya</taxon>
        <taxon>Basidiomycota</taxon>
        <taxon>Agaricomycotina</taxon>
        <taxon>Agaricomycetes</taxon>
        <taxon>Agaricomycetidae</taxon>
        <taxon>Agaricales</taxon>
        <taxon>Agaricineae</taxon>
        <taxon>Strophariaceae</taxon>
        <taxon>Pholiota</taxon>
    </lineage>
</organism>
<dbReference type="EMBL" id="MU156071">
    <property type="protein sequence ID" value="KAF9470322.1"/>
    <property type="molecule type" value="Genomic_DNA"/>
</dbReference>
<name>A0A9P5YJM1_9AGAR</name>
<evidence type="ECO:0000313" key="2">
    <source>
        <dbReference type="Proteomes" id="UP000807469"/>
    </source>
</evidence>
<protein>
    <submittedName>
        <fullName evidence="1">Uncharacterized protein</fullName>
    </submittedName>
</protein>
<evidence type="ECO:0000313" key="1">
    <source>
        <dbReference type="EMBL" id="KAF9470322.1"/>
    </source>
</evidence>
<comment type="caution">
    <text evidence="1">The sequence shown here is derived from an EMBL/GenBank/DDBJ whole genome shotgun (WGS) entry which is preliminary data.</text>
</comment>
<sequence length="278" mass="30407">MPDRLLRGLYDLGRVRVARSKERRDEGQTERERRARHWLSCPSSLPTSPVLPSVSLLASLSFVVVHPRSSSSSVPHSPCLVLRASSPPRLSLLDSLPRCSPPGSSSVLVVLGGLLVLVVGPRPLCVVIPGVSSVLVCRWSWCVVRSSYVRRVSVVRRCVSLCPSSASASSASSSVHRRPFVIIRASSSIRRCPLSIRPFSSVVLCRWSSFVISPRPSLYSLSVIRCPRRRPLYSPILRPSSSPSVHRPRPLFLSPAAAAVRCHPQSSSSPFPSPSQPW</sequence>
<proteinExistence type="predicted"/>
<reference evidence="1" key="1">
    <citation type="submission" date="2020-11" db="EMBL/GenBank/DDBJ databases">
        <authorList>
            <consortium name="DOE Joint Genome Institute"/>
            <person name="Ahrendt S."/>
            <person name="Riley R."/>
            <person name="Andreopoulos W."/>
            <person name="Labutti K."/>
            <person name="Pangilinan J."/>
            <person name="Ruiz-Duenas F.J."/>
            <person name="Barrasa J.M."/>
            <person name="Sanchez-Garcia M."/>
            <person name="Camarero S."/>
            <person name="Miyauchi S."/>
            <person name="Serrano A."/>
            <person name="Linde D."/>
            <person name="Babiker R."/>
            <person name="Drula E."/>
            <person name="Ayuso-Fernandez I."/>
            <person name="Pacheco R."/>
            <person name="Padilla G."/>
            <person name="Ferreira P."/>
            <person name="Barriuso J."/>
            <person name="Kellner H."/>
            <person name="Castanera R."/>
            <person name="Alfaro M."/>
            <person name="Ramirez L."/>
            <person name="Pisabarro A.G."/>
            <person name="Kuo A."/>
            <person name="Tritt A."/>
            <person name="Lipzen A."/>
            <person name="He G."/>
            <person name="Yan M."/>
            <person name="Ng V."/>
            <person name="Cullen D."/>
            <person name="Martin F."/>
            <person name="Rosso M.-N."/>
            <person name="Henrissat B."/>
            <person name="Hibbett D."/>
            <person name="Martinez A.T."/>
            <person name="Grigoriev I.V."/>
        </authorList>
    </citation>
    <scope>NUCLEOTIDE SEQUENCE</scope>
    <source>
        <strain evidence="1">CIRM-BRFM 674</strain>
    </source>
</reference>
<gene>
    <name evidence="1" type="ORF">BDN70DRAFT_719668</name>
</gene>
<dbReference type="AlphaFoldDB" id="A0A9P5YJM1"/>